<keyword evidence="7" id="KW-0175">Coiled coil</keyword>
<proteinExistence type="inferred from homology"/>
<feature type="transmembrane region" description="Helical" evidence="6">
    <location>
        <begin position="185"/>
        <end position="206"/>
    </location>
</feature>
<feature type="transmembrane region" description="Helical" evidence="6">
    <location>
        <begin position="407"/>
        <end position="427"/>
    </location>
</feature>
<dbReference type="OrthoDB" id="1110016at2"/>
<feature type="transmembrane region" description="Helical" evidence="6">
    <location>
        <begin position="150"/>
        <end position="173"/>
    </location>
</feature>
<feature type="transmembrane region" description="Helical" evidence="6">
    <location>
        <begin position="6"/>
        <end position="24"/>
    </location>
</feature>
<organism evidence="8 9">
    <name type="scientific">Owenweeksia hongkongensis (strain DSM 17368 / CIP 108786 / JCM 12287 / NRRL B-23963 / UST20020801)</name>
    <dbReference type="NCBI Taxonomy" id="926562"/>
    <lineage>
        <taxon>Bacteria</taxon>
        <taxon>Pseudomonadati</taxon>
        <taxon>Bacteroidota</taxon>
        <taxon>Flavobacteriia</taxon>
        <taxon>Flavobacteriales</taxon>
        <taxon>Owenweeksiaceae</taxon>
        <taxon>Owenweeksia</taxon>
    </lineage>
</organism>
<feature type="transmembrane region" description="Helical" evidence="6">
    <location>
        <begin position="76"/>
        <end position="97"/>
    </location>
</feature>
<gene>
    <name evidence="8" type="ordered locus">Oweho_1856</name>
</gene>
<dbReference type="GO" id="GO:0005315">
    <property type="term" value="F:phosphate transmembrane transporter activity"/>
    <property type="evidence" value="ECO:0007669"/>
    <property type="project" value="InterPro"/>
</dbReference>
<reference evidence="8 9" key="1">
    <citation type="journal article" date="2012" name="Stand. Genomic Sci.">
        <title>Genome sequence of the orange-pigmented seawater bacterium Owenweeksia hongkongensis type strain (UST20020801(T)).</title>
        <authorList>
            <person name="Riedel T."/>
            <person name="Held B."/>
            <person name="Nolan M."/>
            <person name="Lucas S."/>
            <person name="Lapidus A."/>
            <person name="Tice H."/>
            <person name="Del Rio T.G."/>
            <person name="Cheng J.F."/>
            <person name="Han C."/>
            <person name="Tapia R."/>
            <person name="Goodwin L.A."/>
            <person name="Pitluck S."/>
            <person name="Liolios K."/>
            <person name="Mavromatis K."/>
            <person name="Pagani I."/>
            <person name="Ivanova N."/>
            <person name="Mikhailova N."/>
            <person name="Pati A."/>
            <person name="Chen A."/>
            <person name="Palaniappan K."/>
            <person name="Rohde M."/>
            <person name="Tindall B.J."/>
            <person name="Detter J.C."/>
            <person name="Goker M."/>
            <person name="Woyke T."/>
            <person name="Bristow J."/>
            <person name="Eisen J.A."/>
            <person name="Markowitz V."/>
            <person name="Hugenholtz P."/>
            <person name="Klenk H.P."/>
            <person name="Kyrpides N.C."/>
        </authorList>
    </citation>
    <scope>NUCLEOTIDE SEQUENCE</scope>
    <source>
        <strain evidence="9">DSM 17368 / JCM 12287 / NRRL B-23963</strain>
    </source>
</reference>
<dbReference type="Proteomes" id="UP000005631">
    <property type="component" value="Chromosome"/>
</dbReference>
<feature type="transmembrane region" description="Helical" evidence="6">
    <location>
        <begin position="45"/>
        <end position="64"/>
    </location>
</feature>
<evidence type="ECO:0000256" key="6">
    <source>
        <dbReference type="RuleBase" id="RU363058"/>
    </source>
</evidence>
<evidence type="ECO:0000313" key="9">
    <source>
        <dbReference type="Proteomes" id="UP000005631"/>
    </source>
</evidence>
<keyword evidence="2 6" id="KW-0813">Transport</keyword>
<dbReference type="STRING" id="926562.Oweho_1856"/>
<dbReference type="Pfam" id="PF01384">
    <property type="entry name" value="PHO4"/>
    <property type="match status" value="1"/>
</dbReference>
<dbReference type="InterPro" id="IPR001204">
    <property type="entry name" value="Phos_transporter"/>
</dbReference>
<accession>G8R1Q9</accession>
<dbReference type="GO" id="GO:0016020">
    <property type="term" value="C:membrane"/>
    <property type="evidence" value="ECO:0007669"/>
    <property type="project" value="UniProtKB-SubCell"/>
</dbReference>
<dbReference type="AlphaFoldDB" id="G8R1Q9"/>
<comment type="similarity">
    <text evidence="6">Belongs to the inorganic phosphate transporter (PiT) (TC 2.A.20) family.</text>
</comment>
<feature type="transmembrane region" description="Helical" evidence="6">
    <location>
        <begin position="226"/>
        <end position="246"/>
    </location>
</feature>
<feature type="transmembrane region" description="Helical" evidence="6">
    <location>
        <begin position="463"/>
        <end position="485"/>
    </location>
</feature>
<keyword evidence="9" id="KW-1185">Reference proteome</keyword>
<evidence type="ECO:0000256" key="4">
    <source>
        <dbReference type="ARBA" id="ARBA00022989"/>
    </source>
</evidence>
<evidence type="ECO:0000256" key="1">
    <source>
        <dbReference type="ARBA" id="ARBA00004141"/>
    </source>
</evidence>
<dbReference type="EMBL" id="CP003156">
    <property type="protein sequence ID" value="AEV32835.1"/>
    <property type="molecule type" value="Genomic_DNA"/>
</dbReference>
<feature type="transmembrane region" description="Helical" evidence="6">
    <location>
        <begin position="109"/>
        <end position="130"/>
    </location>
</feature>
<comment type="subcellular location">
    <subcellularLocation>
        <location evidence="1 6">Membrane</location>
        <topology evidence="1 6">Multi-pass membrane protein</topology>
    </subcellularLocation>
</comment>
<keyword evidence="5 6" id="KW-0472">Membrane</keyword>
<dbReference type="KEGG" id="oho:Oweho_1856"/>
<dbReference type="GO" id="GO:0035435">
    <property type="term" value="P:phosphate ion transmembrane transport"/>
    <property type="evidence" value="ECO:0007669"/>
    <property type="project" value="TreeGrafter"/>
</dbReference>
<keyword evidence="6" id="KW-0592">Phosphate transport</keyword>
<sequence length="750" mass="82515">MDPYLLVVITLVLLAVADLIVGVSNDAVNFLNSAIGSKVAGRQTILIIAAAGVLFGALSSSGMMEIARKGIFNPEMFAFSDVMVIFVAVMVADIILLDVFNSLGLPTSTTVSIVFDLLGAAVAVAIWKSLESSSGFAGVAEAINISTATAIISGIFLSIGVAFSIGGIVQYLCRLWFSFKFEKHLKTHGVIFASIAISIITYFLLIKGAKGSSFLSKDVSNFVATHTLELMGVVFLISLLVIFILVKTVNAHPLKIVVFTGTFSLAMAFAGNDLVNFIGVPLAGYQSFNIWDGSGIAPDMFMMDQLGAKVQTPFVFLLLAGLIMVVTLWFSGKAQKVTETEVNLGRQDAGEERFKPNLLSRVIVGGALNMGSWMRTTLPAGAVRRMDVRFYKRIAEVSDYDRPAFDLVRASVNLIVASFLIALATSFKLPLSTTYVSFMVAMGTSLADKAWGQESAVYRVAGVLNVIGGWLITALMAFFTAGAFATGIYFGGPWVAILLGVLALAFFVNSNLRFNKKQKAETKLKAQEIDPEKQERLFEVLKEDIIKLLAFEDEVVDHAFKYIKKEKPKPVRKLNHAWKDFEAEADKLKKVVYKHVLKKSSHSEEYGVALLFNQHHIDDLKKNLSALVDLITEHEKNHQSLPEEDYVKIVLNLKPSYQAYDKLISEKLERDLLLNIDDLLRLKKETQEEMQDALNQLMVISSQKHISHKQAIVLSEYILLLKNLVAIKGRIVQNYQRGKDAEGSILDAIV</sequence>
<feature type="transmembrane region" description="Helical" evidence="6">
    <location>
        <begin position="491"/>
        <end position="509"/>
    </location>
</feature>
<dbReference type="eggNOG" id="COG0306">
    <property type="taxonomic scope" value="Bacteria"/>
</dbReference>
<dbReference type="PANTHER" id="PTHR11101">
    <property type="entry name" value="PHOSPHATE TRANSPORTER"/>
    <property type="match status" value="1"/>
</dbReference>
<feature type="coiled-coil region" evidence="7">
    <location>
        <begin position="669"/>
        <end position="703"/>
    </location>
</feature>
<evidence type="ECO:0000256" key="2">
    <source>
        <dbReference type="ARBA" id="ARBA00022448"/>
    </source>
</evidence>
<dbReference type="HOGENOM" id="CLU_021892_0_0_10"/>
<feature type="transmembrane region" description="Helical" evidence="6">
    <location>
        <begin position="310"/>
        <end position="330"/>
    </location>
</feature>
<protein>
    <recommendedName>
        <fullName evidence="6">Phosphate transporter</fullName>
    </recommendedName>
</protein>
<name>G8R1Q9_OWEHD</name>
<evidence type="ECO:0000313" key="8">
    <source>
        <dbReference type="EMBL" id="AEV32835.1"/>
    </source>
</evidence>
<evidence type="ECO:0000256" key="3">
    <source>
        <dbReference type="ARBA" id="ARBA00022692"/>
    </source>
</evidence>
<dbReference type="RefSeq" id="WP_014202191.1">
    <property type="nucleotide sequence ID" value="NC_016599.1"/>
</dbReference>
<dbReference type="PATRIC" id="fig|926562.3.peg.1860"/>
<evidence type="ECO:0000256" key="7">
    <source>
        <dbReference type="SAM" id="Coils"/>
    </source>
</evidence>
<keyword evidence="4 6" id="KW-1133">Transmembrane helix</keyword>
<dbReference type="PANTHER" id="PTHR11101:SF16">
    <property type="entry name" value="PHOSPHATE TRANSPORTER"/>
    <property type="match status" value="1"/>
</dbReference>
<feature type="transmembrane region" description="Helical" evidence="6">
    <location>
        <begin position="253"/>
        <end position="271"/>
    </location>
</feature>
<evidence type="ECO:0000256" key="5">
    <source>
        <dbReference type="ARBA" id="ARBA00023136"/>
    </source>
</evidence>
<keyword evidence="3 6" id="KW-0812">Transmembrane</keyword>